<accession>A0A8A4TLK4</accession>
<dbReference type="RefSeq" id="WP_237379714.1">
    <property type="nucleotide sequence ID" value="NZ_CP071793.1"/>
</dbReference>
<evidence type="ECO:0000313" key="2">
    <source>
        <dbReference type="Proteomes" id="UP000663929"/>
    </source>
</evidence>
<evidence type="ECO:0000313" key="1">
    <source>
        <dbReference type="EMBL" id="QTD50084.1"/>
    </source>
</evidence>
<dbReference type="KEGG" id="scor:J3U87_31250"/>
<dbReference type="AlphaFoldDB" id="A0A8A4TLK4"/>
<dbReference type="EMBL" id="CP071793">
    <property type="protein sequence ID" value="QTD50084.1"/>
    <property type="molecule type" value="Genomic_DNA"/>
</dbReference>
<organism evidence="1 2">
    <name type="scientific">Sulfidibacter corallicola</name>
    <dbReference type="NCBI Taxonomy" id="2818388"/>
    <lineage>
        <taxon>Bacteria</taxon>
        <taxon>Pseudomonadati</taxon>
        <taxon>Acidobacteriota</taxon>
        <taxon>Holophagae</taxon>
        <taxon>Acanthopleuribacterales</taxon>
        <taxon>Acanthopleuribacteraceae</taxon>
        <taxon>Sulfidibacter</taxon>
    </lineage>
</organism>
<gene>
    <name evidence="1" type="ORF">J3U87_31250</name>
</gene>
<reference evidence="1" key="1">
    <citation type="submission" date="2021-03" db="EMBL/GenBank/DDBJ databases">
        <title>Acanthopleuribacteraceae sp. M133.</title>
        <authorList>
            <person name="Wang G."/>
        </authorList>
    </citation>
    <scope>NUCLEOTIDE SEQUENCE</scope>
    <source>
        <strain evidence="1">M133</strain>
    </source>
</reference>
<proteinExistence type="predicted"/>
<protein>
    <submittedName>
        <fullName evidence="1">Uncharacterized protein</fullName>
    </submittedName>
</protein>
<dbReference type="Proteomes" id="UP000663929">
    <property type="component" value="Chromosome"/>
</dbReference>
<name>A0A8A4TLK4_SULCO</name>
<keyword evidence="2" id="KW-1185">Reference proteome</keyword>
<sequence>MASNVDRLHAAGVIDKSKLNKDQKNAINGLSEEECNSLIVISSKLKSEITDPDDHELTFFS</sequence>